<protein>
    <submittedName>
        <fullName evidence="1">Uncharacterized protein</fullName>
    </submittedName>
</protein>
<reference evidence="1 2" key="2">
    <citation type="journal article" date="2013" name="Genome Announc.">
        <title>Draft Genome Sequences of Porphyromonas crevioricanis JCM 15906T and Porphyromonas cansulci JCM 13913T Isolated from a Canine Oral Cavity.</title>
        <authorList>
            <person name="Sakamoto M."/>
            <person name="Tanaka N."/>
            <person name="Shiwa Y."/>
            <person name="Yoshikawa H."/>
            <person name="Ohkuma M."/>
        </authorList>
    </citation>
    <scope>NUCLEOTIDE SEQUENCE [LARGE SCALE GENOMIC DNA]</scope>
    <source>
        <strain evidence="1 2">JCM 15906</strain>
    </source>
</reference>
<gene>
    <name evidence="1" type="ORF">PORCRE_919</name>
</gene>
<dbReference type="AlphaFoldDB" id="T1DSD0"/>
<evidence type="ECO:0000313" key="2">
    <source>
        <dbReference type="Proteomes" id="UP000018031"/>
    </source>
</evidence>
<reference evidence="2" key="1">
    <citation type="journal article" date="2013" name="Genome">
        <title>Draft Genome Sequences of Porphyromonas crevioricanis JCM 15906T and Porphyromonas cansulci JCM 13913T Isolated from a Canine Oral Cavity.</title>
        <authorList>
            <person name="Sakamoto M."/>
            <person name="Tanaka N."/>
            <person name="Shiwa Y."/>
            <person name="Yoshikawa H."/>
            <person name="Ohkuma M."/>
        </authorList>
    </citation>
    <scope>NUCLEOTIDE SEQUENCE [LARGE SCALE GENOMIC DNA]</scope>
    <source>
        <strain evidence="2">JCM 15906</strain>
    </source>
</reference>
<comment type="caution">
    <text evidence="1">The sequence shown here is derived from an EMBL/GenBank/DDBJ whole genome shotgun (WGS) entry which is preliminary data.</text>
</comment>
<accession>T1DSD0</accession>
<dbReference type="EMBL" id="BAOU01000021">
    <property type="protein sequence ID" value="GAD05219.1"/>
    <property type="molecule type" value="Genomic_DNA"/>
</dbReference>
<dbReference type="Proteomes" id="UP000018031">
    <property type="component" value="Unassembled WGS sequence"/>
</dbReference>
<name>T1DSD0_9PORP</name>
<evidence type="ECO:0000313" key="1">
    <source>
        <dbReference type="EMBL" id="GAD05219.1"/>
    </source>
</evidence>
<sequence length="43" mass="4798">MQQVSIRIESFDIVRSGSVLSSLSSLLSQMKASELDLIFPQKQ</sequence>
<organism evidence="1 2">
    <name type="scientific">Porphyromonas crevioricanis JCM 15906</name>
    <dbReference type="NCBI Taxonomy" id="1305617"/>
    <lineage>
        <taxon>Bacteria</taxon>
        <taxon>Pseudomonadati</taxon>
        <taxon>Bacteroidota</taxon>
        <taxon>Bacteroidia</taxon>
        <taxon>Bacteroidales</taxon>
        <taxon>Porphyromonadaceae</taxon>
        <taxon>Porphyromonas</taxon>
    </lineage>
</organism>
<proteinExistence type="predicted"/>